<dbReference type="EMBL" id="SEYY01001903">
    <property type="protein sequence ID" value="KAB7505048.1"/>
    <property type="molecule type" value="Genomic_DNA"/>
</dbReference>
<feature type="chain" id="PRO_5024271299" evidence="1">
    <location>
        <begin position="20"/>
        <end position="133"/>
    </location>
</feature>
<name>A0A5N5TG41_9CRUS</name>
<evidence type="ECO:0000256" key="1">
    <source>
        <dbReference type="SAM" id="SignalP"/>
    </source>
</evidence>
<dbReference type="Proteomes" id="UP000326759">
    <property type="component" value="Unassembled WGS sequence"/>
</dbReference>
<organism evidence="2 3">
    <name type="scientific">Armadillidium nasatum</name>
    <dbReference type="NCBI Taxonomy" id="96803"/>
    <lineage>
        <taxon>Eukaryota</taxon>
        <taxon>Metazoa</taxon>
        <taxon>Ecdysozoa</taxon>
        <taxon>Arthropoda</taxon>
        <taxon>Crustacea</taxon>
        <taxon>Multicrustacea</taxon>
        <taxon>Malacostraca</taxon>
        <taxon>Eumalacostraca</taxon>
        <taxon>Peracarida</taxon>
        <taxon>Isopoda</taxon>
        <taxon>Oniscidea</taxon>
        <taxon>Crinocheta</taxon>
        <taxon>Armadillidiidae</taxon>
        <taxon>Armadillidium</taxon>
    </lineage>
</organism>
<protein>
    <submittedName>
        <fullName evidence="2">Uncharacterized protein</fullName>
    </submittedName>
</protein>
<reference evidence="2 3" key="1">
    <citation type="journal article" date="2019" name="PLoS Biol.">
        <title>Sex chromosomes control vertical transmission of feminizing Wolbachia symbionts in an isopod.</title>
        <authorList>
            <person name="Becking T."/>
            <person name="Chebbi M.A."/>
            <person name="Giraud I."/>
            <person name="Moumen B."/>
            <person name="Laverre T."/>
            <person name="Caubet Y."/>
            <person name="Peccoud J."/>
            <person name="Gilbert C."/>
            <person name="Cordaux R."/>
        </authorList>
    </citation>
    <scope>NUCLEOTIDE SEQUENCE [LARGE SCALE GENOMIC DNA]</scope>
    <source>
        <strain evidence="2">ANa2</strain>
        <tissue evidence="2">Whole body excluding digestive tract and cuticle</tissue>
    </source>
</reference>
<comment type="caution">
    <text evidence="2">The sequence shown here is derived from an EMBL/GenBank/DDBJ whole genome shotgun (WGS) entry which is preliminary data.</text>
</comment>
<keyword evidence="1" id="KW-0732">Signal</keyword>
<evidence type="ECO:0000313" key="3">
    <source>
        <dbReference type="Proteomes" id="UP000326759"/>
    </source>
</evidence>
<gene>
    <name evidence="2" type="ORF">Anas_10685</name>
</gene>
<dbReference type="AlphaFoldDB" id="A0A5N5TG41"/>
<keyword evidence="3" id="KW-1185">Reference proteome</keyword>
<accession>A0A5N5TG41</accession>
<proteinExistence type="predicted"/>
<sequence>MKSVLILSFLCLQLCFVFGIDEAGCIAKEGCYCAASKECYIRAKETVFSYDDAVKLCEAKGAVLPPFSVEKAFGAKKCCGGSLFPYPFVMYTQPLVKDKCTCVHVTSPTEFCVDDHCTHEESPVNVGCIIPAE</sequence>
<evidence type="ECO:0000313" key="2">
    <source>
        <dbReference type="EMBL" id="KAB7505048.1"/>
    </source>
</evidence>
<feature type="signal peptide" evidence="1">
    <location>
        <begin position="1"/>
        <end position="19"/>
    </location>
</feature>
<dbReference type="OrthoDB" id="10351133at2759"/>